<sequence length="614" mass="67342">MATALDPVSATATYTRLHITPLDPSLLRAILPPSVLPSARNISYHTIATFPEKGYGFLDLPVMDAEKVKKKLNGAILKGSKIRIEKARPEKKLDVAVEEEPEAPKKQKKHSKKRKRTDDAIPGAEIGERSVKRGWTTPVATKLKDKEVDKKKIKSKYTTGPECLFKTVVPPNVASVSKITEKPDKKKRGKPGKETVVHEFSKTTKYPTFLKTTSSGKKAVSAEFVEGEGWVDEEGNVVDEVVKTTKKVVSLDKPKRKRKEATPEPVIEEESSSDESSSSEDSSEKEEVESEKVASPSVIEKKDSTSSESSSDEDSSLEEEPESEPSASAPGLEKEDSPSGESSSDGDSSEDEAEAQTAAPAVTSILKATPPTIPDTTKKEAESPTSSSSDSESDSDDSTDSSSDDDEADKDISMSIPESATDSRPISRPQSSSGPPINLSIKIPAPPTTTEIHPLEALYKRQKTGTETAPKPATESFSFFGTDDAQNESEAEEATDQVPLTPYTQRDFEYRGLRSAAPTPDTAHASKRFLWPSSRDDDEDDTPSSPIRGKAESSKEKGKEKAVAGNEKKEEESDFQKWFYEHRGDTNRAWKKRRRVAGKEKRHRENKKRSDRVV</sequence>
<feature type="region of interest" description="Disordered" evidence="1">
    <location>
        <begin position="176"/>
        <end position="196"/>
    </location>
</feature>
<gene>
    <name evidence="2" type="ORF">GLAREA_00027</name>
</gene>
<dbReference type="OMA" id="AKWFWEN"/>
<dbReference type="Proteomes" id="UP000016922">
    <property type="component" value="Unassembled WGS sequence"/>
</dbReference>
<evidence type="ECO:0000313" key="2">
    <source>
        <dbReference type="EMBL" id="EPE28869.1"/>
    </source>
</evidence>
<accession>S3CV84</accession>
<dbReference type="KEGG" id="glz:GLAREA_00027"/>
<dbReference type="GeneID" id="19459087"/>
<dbReference type="eggNOG" id="ENOG502SKB6">
    <property type="taxonomic scope" value="Eukaryota"/>
</dbReference>
<evidence type="ECO:0000313" key="3">
    <source>
        <dbReference type="Proteomes" id="UP000016922"/>
    </source>
</evidence>
<organism evidence="2 3">
    <name type="scientific">Glarea lozoyensis (strain ATCC 20868 / MF5171)</name>
    <dbReference type="NCBI Taxonomy" id="1116229"/>
    <lineage>
        <taxon>Eukaryota</taxon>
        <taxon>Fungi</taxon>
        <taxon>Dikarya</taxon>
        <taxon>Ascomycota</taxon>
        <taxon>Pezizomycotina</taxon>
        <taxon>Leotiomycetes</taxon>
        <taxon>Helotiales</taxon>
        <taxon>Helotiaceae</taxon>
        <taxon>Glarea</taxon>
    </lineage>
</organism>
<feature type="compositionally biased region" description="Acidic residues" evidence="1">
    <location>
        <begin position="391"/>
        <end position="409"/>
    </location>
</feature>
<dbReference type="EMBL" id="KE145367">
    <property type="protein sequence ID" value="EPE28869.1"/>
    <property type="molecule type" value="Genomic_DNA"/>
</dbReference>
<evidence type="ECO:0000256" key="1">
    <source>
        <dbReference type="SAM" id="MobiDB-lite"/>
    </source>
</evidence>
<proteinExistence type="predicted"/>
<evidence type="ECO:0008006" key="4">
    <source>
        <dbReference type="Google" id="ProtNLM"/>
    </source>
</evidence>
<dbReference type="RefSeq" id="XP_008082978.1">
    <property type="nucleotide sequence ID" value="XM_008084787.1"/>
</dbReference>
<dbReference type="OrthoDB" id="3595585at2759"/>
<dbReference type="AlphaFoldDB" id="S3CV84"/>
<feature type="region of interest" description="Disordered" evidence="1">
    <location>
        <begin position="589"/>
        <end position="614"/>
    </location>
</feature>
<feature type="region of interest" description="Disordered" evidence="1">
    <location>
        <begin position="90"/>
        <end position="124"/>
    </location>
</feature>
<reference evidence="2 3" key="1">
    <citation type="journal article" date="2013" name="BMC Genomics">
        <title>Genomics-driven discovery of the pneumocandin biosynthetic gene cluster in the fungus Glarea lozoyensis.</title>
        <authorList>
            <person name="Chen L."/>
            <person name="Yue Q."/>
            <person name="Zhang X."/>
            <person name="Xiang M."/>
            <person name="Wang C."/>
            <person name="Li S."/>
            <person name="Che Y."/>
            <person name="Ortiz-Lopez F.J."/>
            <person name="Bills G.F."/>
            <person name="Liu X."/>
            <person name="An Z."/>
        </authorList>
    </citation>
    <scope>NUCLEOTIDE SEQUENCE [LARGE SCALE GENOMIC DNA]</scope>
    <source>
        <strain evidence="3">ATCC 20868 / MF5171</strain>
    </source>
</reference>
<keyword evidence="3" id="KW-1185">Reference proteome</keyword>
<feature type="compositionally biased region" description="Polar residues" evidence="1">
    <location>
        <begin position="416"/>
        <end position="435"/>
    </location>
</feature>
<feature type="region of interest" description="Disordered" evidence="1">
    <location>
        <begin position="245"/>
        <end position="574"/>
    </location>
</feature>
<dbReference type="STRING" id="1116229.S3CV84"/>
<feature type="compositionally biased region" description="Acidic residues" evidence="1">
    <location>
        <begin position="310"/>
        <end position="323"/>
    </location>
</feature>
<feature type="compositionally biased region" description="Basic residues" evidence="1">
    <location>
        <begin position="106"/>
        <end position="115"/>
    </location>
</feature>
<feature type="compositionally biased region" description="Acidic residues" evidence="1">
    <location>
        <begin position="266"/>
        <end position="289"/>
    </location>
</feature>
<feature type="compositionally biased region" description="Acidic residues" evidence="1">
    <location>
        <begin position="485"/>
        <end position="495"/>
    </location>
</feature>
<name>S3CV84_GLAL2</name>
<dbReference type="HOGENOM" id="CLU_024590_0_0_1"/>
<protein>
    <recommendedName>
        <fullName evidence="4">RRM domain-containing protein</fullName>
    </recommendedName>
</protein>
<feature type="compositionally biased region" description="Basic and acidic residues" evidence="1">
    <location>
        <begin position="549"/>
        <end position="574"/>
    </location>
</feature>